<dbReference type="InterPro" id="IPR036271">
    <property type="entry name" value="Tet_transcr_reg_TetR-rel_C_sf"/>
</dbReference>
<evidence type="ECO:0000313" key="7">
    <source>
        <dbReference type="EMBL" id="NYH81623.1"/>
    </source>
</evidence>
<organism evidence="7 8">
    <name type="scientific">Actinopolymorpha cephalotaxi</name>
    <dbReference type="NCBI Taxonomy" id="504797"/>
    <lineage>
        <taxon>Bacteria</taxon>
        <taxon>Bacillati</taxon>
        <taxon>Actinomycetota</taxon>
        <taxon>Actinomycetes</taxon>
        <taxon>Propionibacteriales</taxon>
        <taxon>Actinopolymorphaceae</taxon>
        <taxon>Actinopolymorpha</taxon>
    </lineage>
</organism>
<accession>A0ABX2RW76</accession>
<proteinExistence type="predicted"/>
<dbReference type="SUPFAM" id="SSF48498">
    <property type="entry name" value="Tetracyclin repressor-like, C-terminal domain"/>
    <property type="match status" value="1"/>
</dbReference>
<gene>
    <name evidence="7" type="ORF">FHR37_000474</name>
</gene>
<dbReference type="InterPro" id="IPR050109">
    <property type="entry name" value="HTH-type_TetR-like_transc_reg"/>
</dbReference>
<dbReference type="RefSeq" id="WP_175542377.1">
    <property type="nucleotide sequence ID" value="NZ_FOOI01000002.1"/>
</dbReference>
<protein>
    <submittedName>
        <fullName evidence="7">DNA-binding transcriptional regulator YbjK</fullName>
    </submittedName>
</protein>
<dbReference type="Pfam" id="PF00440">
    <property type="entry name" value="TetR_N"/>
    <property type="match status" value="1"/>
</dbReference>
<dbReference type="Pfam" id="PF17940">
    <property type="entry name" value="TetR_C_31"/>
    <property type="match status" value="1"/>
</dbReference>
<evidence type="ECO:0000256" key="3">
    <source>
        <dbReference type="ARBA" id="ARBA00023163"/>
    </source>
</evidence>
<name>A0ABX2RW76_9ACTN</name>
<reference evidence="7 8" key="1">
    <citation type="submission" date="2020-07" db="EMBL/GenBank/DDBJ databases">
        <title>Sequencing the genomes of 1000 actinobacteria strains.</title>
        <authorList>
            <person name="Klenk H.-P."/>
        </authorList>
    </citation>
    <scope>NUCLEOTIDE SEQUENCE [LARGE SCALE GENOMIC DNA]</scope>
    <source>
        <strain evidence="7 8">DSM 45117</strain>
    </source>
</reference>
<feature type="region of interest" description="Disordered" evidence="5">
    <location>
        <begin position="1"/>
        <end position="24"/>
    </location>
</feature>
<dbReference type="EMBL" id="JACBZA010000001">
    <property type="protein sequence ID" value="NYH81623.1"/>
    <property type="molecule type" value="Genomic_DNA"/>
</dbReference>
<dbReference type="SUPFAM" id="SSF46689">
    <property type="entry name" value="Homeodomain-like"/>
    <property type="match status" value="1"/>
</dbReference>
<keyword evidence="1" id="KW-0805">Transcription regulation</keyword>
<dbReference type="GO" id="GO:0003677">
    <property type="term" value="F:DNA binding"/>
    <property type="evidence" value="ECO:0007669"/>
    <property type="project" value="UniProtKB-KW"/>
</dbReference>
<feature type="DNA-binding region" description="H-T-H motif" evidence="4">
    <location>
        <begin position="51"/>
        <end position="70"/>
    </location>
</feature>
<evidence type="ECO:0000313" key="8">
    <source>
        <dbReference type="Proteomes" id="UP000533017"/>
    </source>
</evidence>
<dbReference type="PANTHER" id="PTHR30055">
    <property type="entry name" value="HTH-TYPE TRANSCRIPTIONAL REGULATOR RUTR"/>
    <property type="match status" value="1"/>
</dbReference>
<dbReference type="InterPro" id="IPR041583">
    <property type="entry name" value="TetR_C_31"/>
</dbReference>
<keyword evidence="3" id="KW-0804">Transcription</keyword>
<evidence type="ECO:0000259" key="6">
    <source>
        <dbReference type="PROSITE" id="PS50977"/>
    </source>
</evidence>
<feature type="domain" description="HTH tetR-type" evidence="6">
    <location>
        <begin position="28"/>
        <end position="88"/>
    </location>
</feature>
<dbReference type="Gene3D" id="1.10.357.10">
    <property type="entry name" value="Tetracycline Repressor, domain 2"/>
    <property type="match status" value="1"/>
</dbReference>
<dbReference type="PROSITE" id="PS50977">
    <property type="entry name" value="HTH_TETR_2"/>
    <property type="match status" value="1"/>
</dbReference>
<keyword evidence="2 4" id="KW-0238">DNA-binding</keyword>
<dbReference type="PANTHER" id="PTHR30055:SF234">
    <property type="entry name" value="HTH-TYPE TRANSCRIPTIONAL REGULATOR BETI"/>
    <property type="match status" value="1"/>
</dbReference>
<dbReference type="InterPro" id="IPR009057">
    <property type="entry name" value="Homeodomain-like_sf"/>
</dbReference>
<feature type="compositionally biased region" description="Low complexity" evidence="5">
    <location>
        <begin position="14"/>
        <end position="24"/>
    </location>
</feature>
<evidence type="ECO:0000256" key="5">
    <source>
        <dbReference type="SAM" id="MobiDB-lite"/>
    </source>
</evidence>
<comment type="caution">
    <text evidence="7">The sequence shown here is derived from an EMBL/GenBank/DDBJ whole genome shotgun (WGS) entry which is preliminary data.</text>
</comment>
<dbReference type="InterPro" id="IPR001647">
    <property type="entry name" value="HTH_TetR"/>
</dbReference>
<evidence type="ECO:0000256" key="1">
    <source>
        <dbReference type="ARBA" id="ARBA00023015"/>
    </source>
</evidence>
<sequence length="221" mass="24024">MTPDAPRPARRRPGGQPDRQPARPAVRTARADALLDAAITVVADSGLRGLTHRAVDARAEVPAGSASYYFRTRVALLQAILQRLIDLDAADSATYLPFDDEASVRATDLAAMAAGWARLFTHWLGPGRQRLRARYALYLEGRHHAELHELLDTASARFVGGARELLAAAGGPDPDRDGPLLVALLDGLLYDQIIRGRPGVDEAELRRRIEVILGAVLPHLR</sequence>
<evidence type="ECO:0000256" key="4">
    <source>
        <dbReference type="PROSITE-ProRule" id="PRU00335"/>
    </source>
</evidence>
<keyword evidence="8" id="KW-1185">Reference proteome</keyword>
<dbReference type="Proteomes" id="UP000533017">
    <property type="component" value="Unassembled WGS sequence"/>
</dbReference>
<evidence type="ECO:0000256" key="2">
    <source>
        <dbReference type="ARBA" id="ARBA00023125"/>
    </source>
</evidence>